<name>A0ACB8B684_9AGAM</name>
<comment type="caution">
    <text evidence="1">The sequence shown here is derived from an EMBL/GenBank/DDBJ whole genome shotgun (WGS) entry which is preliminary data.</text>
</comment>
<proteinExistence type="predicted"/>
<reference evidence="1" key="1">
    <citation type="journal article" date="2021" name="New Phytol.">
        <title>Evolutionary innovations through gain and loss of genes in the ectomycorrhizal Boletales.</title>
        <authorList>
            <person name="Wu G."/>
            <person name="Miyauchi S."/>
            <person name="Morin E."/>
            <person name="Kuo A."/>
            <person name="Drula E."/>
            <person name="Varga T."/>
            <person name="Kohler A."/>
            <person name="Feng B."/>
            <person name="Cao Y."/>
            <person name="Lipzen A."/>
            <person name="Daum C."/>
            <person name="Hundley H."/>
            <person name="Pangilinan J."/>
            <person name="Johnson J."/>
            <person name="Barry K."/>
            <person name="LaButti K."/>
            <person name="Ng V."/>
            <person name="Ahrendt S."/>
            <person name="Min B."/>
            <person name="Choi I.G."/>
            <person name="Park H."/>
            <person name="Plett J.M."/>
            <person name="Magnuson J."/>
            <person name="Spatafora J.W."/>
            <person name="Nagy L.G."/>
            <person name="Henrissat B."/>
            <person name="Grigoriev I.V."/>
            <person name="Yang Z.L."/>
            <person name="Xu J."/>
            <person name="Martin F.M."/>
        </authorList>
    </citation>
    <scope>NUCLEOTIDE SEQUENCE</scope>
    <source>
        <strain evidence="1">KUC20120723A-06</strain>
    </source>
</reference>
<evidence type="ECO:0000313" key="2">
    <source>
        <dbReference type="Proteomes" id="UP000790709"/>
    </source>
</evidence>
<organism evidence="1 2">
    <name type="scientific">Leucogyrophana mollusca</name>
    <dbReference type="NCBI Taxonomy" id="85980"/>
    <lineage>
        <taxon>Eukaryota</taxon>
        <taxon>Fungi</taxon>
        <taxon>Dikarya</taxon>
        <taxon>Basidiomycota</taxon>
        <taxon>Agaricomycotina</taxon>
        <taxon>Agaricomycetes</taxon>
        <taxon>Agaricomycetidae</taxon>
        <taxon>Boletales</taxon>
        <taxon>Boletales incertae sedis</taxon>
        <taxon>Leucogyrophana</taxon>
    </lineage>
</organism>
<dbReference type="Proteomes" id="UP000790709">
    <property type="component" value="Unassembled WGS sequence"/>
</dbReference>
<protein>
    <submittedName>
        <fullName evidence="1">Uncharacterized protein</fullName>
    </submittedName>
</protein>
<dbReference type="EMBL" id="MU266561">
    <property type="protein sequence ID" value="KAH7920746.1"/>
    <property type="molecule type" value="Genomic_DNA"/>
</dbReference>
<evidence type="ECO:0000313" key="1">
    <source>
        <dbReference type="EMBL" id="KAH7920746.1"/>
    </source>
</evidence>
<gene>
    <name evidence="1" type="ORF">BV22DRAFT_1050133</name>
</gene>
<keyword evidence="2" id="KW-1185">Reference proteome</keyword>
<sequence length="308" mass="32696">MATHQALLPVEKVQFLLAYEWAHLLPSSLAAVEANGLPASFPIWQVGCHVVIEVEGQRRQTTTVPPSSHSNAEWDVNFPFDLSSHVLLSTADRTALISIRIYQSYALLIGSSVFTIPMGQQKAACPTVTIALKVQHVVATEKDTLGAPGSTDGMSNEGSSQLTLTNVAIEGQLANDGVGPHDARGSIEVRTELLKKLDEGEHQSIHAGHVSGAPSHTIDSTLSLNVTDQENTRKDDVADGNSTLTLQSTGDETRSYTSRESTRSSKEGGQQSIHSDDGGNSQSNPTVGDDGSSKVSGKSVKAIEMCPD</sequence>
<accession>A0ACB8B684</accession>